<reference evidence="2" key="2">
    <citation type="submission" date="2020-11" db="EMBL/GenBank/DDBJ databases">
        <authorList>
            <person name="McCartney M.A."/>
            <person name="Auch B."/>
            <person name="Kono T."/>
            <person name="Mallez S."/>
            <person name="Becker A."/>
            <person name="Gohl D.M."/>
            <person name="Silverstein K.A.T."/>
            <person name="Koren S."/>
            <person name="Bechman K.B."/>
            <person name="Herman A."/>
            <person name="Abrahante J.E."/>
            <person name="Garbe J."/>
        </authorList>
    </citation>
    <scope>NUCLEOTIDE SEQUENCE</scope>
    <source>
        <strain evidence="2">Duluth1</strain>
        <tissue evidence="2">Whole animal</tissue>
    </source>
</reference>
<evidence type="ECO:0000313" key="3">
    <source>
        <dbReference type="Proteomes" id="UP000828390"/>
    </source>
</evidence>
<organism evidence="2 3">
    <name type="scientific">Dreissena polymorpha</name>
    <name type="common">Zebra mussel</name>
    <name type="synonym">Mytilus polymorpha</name>
    <dbReference type="NCBI Taxonomy" id="45954"/>
    <lineage>
        <taxon>Eukaryota</taxon>
        <taxon>Metazoa</taxon>
        <taxon>Spiralia</taxon>
        <taxon>Lophotrochozoa</taxon>
        <taxon>Mollusca</taxon>
        <taxon>Bivalvia</taxon>
        <taxon>Autobranchia</taxon>
        <taxon>Heteroconchia</taxon>
        <taxon>Euheterodonta</taxon>
        <taxon>Imparidentia</taxon>
        <taxon>Neoheterodontei</taxon>
        <taxon>Myida</taxon>
        <taxon>Dreissenoidea</taxon>
        <taxon>Dreissenidae</taxon>
        <taxon>Dreissena</taxon>
    </lineage>
</organism>
<protein>
    <submittedName>
        <fullName evidence="2">Uncharacterized protein</fullName>
    </submittedName>
</protein>
<evidence type="ECO:0000313" key="2">
    <source>
        <dbReference type="EMBL" id="KAH3713282.1"/>
    </source>
</evidence>
<dbReference type="EMBL" id="JAIWYP010000014">
    <property type="protein sequence ID" value="KAH3713282.1"/>
    <property type="molecule type" value="Genomic_DNA"/>
</dbReference>
<keyword evidence="3" id="KW-1185">Reference proteome</keyword>
<name>A0A9D4BYD3_DREPO</name>
<gene>
    <name evidence="2" type="ORF">DPMN_073070</name>
</gene>
<sequence length="162" mass="19381">MRRFYTCEQKPNESVEVFASRIEYLFDKGVELGNWRLSDTHLMKEILYAGLGKDLKQMCAHLCDEKKDYDKFKREVRKIELDQEKERTEKKPCKPAVNMSIQEDETVKLLKQLNDRMGRIEQQQQERQSHQFYMPRHHDVHAPTYEPRGGFRGRYQGRGSIQ</sequence>
<dbReference type="AlphaFoldDB" id="A0A9D4BYD3"/>
<reference evidence="2" key="1">
    <citation type="journal article" date="2019" name="bioRxiv">
        <title>The Genome of the Zebra Mussel, Dreissena polymorpha: A Resource for Invasive Species Research.</title>
        <authorList>
            <person name="McCartney M.A."/>
            <person name="Auch B."/>
            <person name="Kono T."/>
            <person name="Mallez S."/>
            <person name="Zhang Y."/>
            <person name="Obille A."/>
            <person name="Becker A."/>
            <person name="Abrahante J.E."/>
            <person name="Garbe J."/>
            <person name="Badalamenti J.P."/>
            <person name="Herman A."/>
            <person name="Mangelson H."/>
            <person name="Liachko I."/>
            <person name="Sullivan S."/>
            <person name="Sone E.D."/>
            <person name="Koren S."/>
            <person name="Silverstein K.A.T."/>
            <person name="Beckman K.B."/>
            <person name="Gohl D.M."/>
        </authorList>
    </citation>
    <scope>NUCLEOTIDE SEQUENCE</scope>
    <source>
        <strain evidence="2">Duluth1</strain>
        <tissue evidence="2">Whole animal</tissue>
    </source>
</reference>
<accession>A0A9D4BYD3</accession>
<comment type="caution">
    <text evidence="2">The sequence shown here is derived from an EMBL/GenBank/DDBJ whole genome shotgun (WGS) entry which is preliminary data.</text>
</comment>
<evidence type="ECO:0000256" key="1">
    <source>
        <dbReference type="SAM" id="MobiDB-lite"/>
    </source>
</evidence>
<feature type="region of interest" description="Disordered" evidence="1">
    <location>
        <begin position="121"/>
        <end position="162"/>
    </location>
</feature>
<dbReference type="Proteomes" id="UP000828390">
    <property type="component" value="Unassembled WGS sequence"/>
</dbReference>
<proteinExistence type="predicted"/>
<feature type="compositionally biased region" description="Low complexity" evidence="1">
    <location>
        <begin position="153"/>
        <end position="162"/>
    </location>
</feature>